<sequence>MEKIALKERIEYSNEKFTKRILFKDQQSLIFVLNFMPGQQLPAHRHPGAIVYLTVLQGEGVITTDGQDTAVSEGDVVRCEGDEVFSFSCTGTEPTSLYVLLSSIPDERYAQEV</sequence>
<feature type="domain" description="Cupin type-2" evidence="1">
    <location>
        <begin position="32"/>
        <end position="99"/>
    </location>
</feature>
<dbReference type="InterPro" id="IPR013096">
    <property type="entry name" value="Cupin_2"/>
</dbReference>
<evidence type="ECO:0000313" key="3">
    <source>
        <dbReference type="Proteomes" id="UP000270678"/>
    </source>
</evidence>
<dbReference type="RefSeq" id="WP_127002678.1">
    <property type="nucleotide sequence ID" value="NZ_CP034346.1"/>
</dbReference>
<reference evidence="3" key="1">
    <citation type="submission" date="2018-12" db="EMBL/GenBank/DDBJ databases">
        <title>Complete genome sequence of Paenibacillus sp. MBLB1234.</title>
        <authorList>
            <person name="Nam Y.-D."/>
            <person name="Kang J."/>
            <person name="Chung W.-H."/>
            <person name="Park Y.S."/>
        </authorList>
    </citation>
    <scope>NUCLEOTIDE SEQUENCE [LARGE SCALE GENOMIC DNA]</scope>
    <source>
        <strain evidence="3">MBLB1234</strain>
    </source>
</reference>
<dbReference type="Gene3D" id="2.60.120.10">
    <property type="entry name" value="Jelly Rolls"/>
    <property type="match status" value="1"/>
</dbReference>
<organism evidence="2 3">
    <name type="scientific">Paenibacillus lutimineralis</name>
    <dbReference type="NCBI Taxonomy" id="2707005"/>
    <lineage>
        <taxon>Bacteria</taxon>
        <taxon>Bacillati</taxon>
        <taxon>Bacillota</taxon>
        <taxon>Bacilli</taxon>
        <taxon>Bacillales</taxon>
        <taxon>Paenibacillaceae</taxon>
        <taxon>Paenibacillus</taxon>
    </lineage>
</organism>
<evidence type="ECO:0000313" key="2">
    <source>
        <dbReference type="EMBL" id="AZS17271.1"/>
    </source>
</evidence>
<dbReference type="SUPFAM" id="SSF51182">
    <property type="entry name" value="RmlC-like cupins"/>
    <property type="match status" value="1"/>
</dbReference>
<dbReference type="KEGG" id="plut:EI981_24480"/>
<keyword evidence="3" id="KW-1185">Reference proteome</keyword>
<name>A0A3Q9IBQ9_9BACL</name>
<dbReference type="Proteomes" id="UP000270678">
    <property type="component" value="Chromosome"/>
</dbReference>
<dbReference type="OrthoDB" id="6311549at2"/>
<accession>A0A3Q9IBQ9</accession>
<evidence type="ECO:0000259" key="1">
    <source>
        <dbReference type="Pfam" id="PF07883"/>
    </source>
</evidence>
<dbReference type="EMBL" id="CP034346">
    <property type="protein sequence ID" value="AZS17271.1"/>
    <property type="molecule type" value="Genomic_DNA"/>
</dbReference>
<dbReference type="InterPro" id="IPR014710">
    <property type="entry name" value="RmlC-like_jellyroll"/>
</dbReference>
<protein>
    <submittedName>
        <fullName evidence="2">Cupin domain-containing protein</fullName>
    </submittedName>
</protein>
<dbReference type="Pfam" id="PF07883">
    <property type="entry name" value="Cupin_2"/>
    <property type="match status" value="1"/>
</dbReference>
<gene>
    <name evidence="2" type="ORF">EI981_24480</name>
</gene>
<dbReference type="InterPro" id="IPR011051">
    <property type="entry name" value="RmlC_Cupin_sf"/>
</dbReference>
<proteinExistence type="predicted"/>
<dbReference type="AlphaFoldDB" id="A0A3Q9IBQ9"/>